<reference evidence="2 3" key="1">
    <citation type="submission" date="2018-07" db="EMBL/GenBank/DDBJ databases">
        <title>Genomic Encyclopedia of Type Strains, Phase IV (KMG-IV): sequencing the most valuable type-strain genomes for metagenomic binning, comparative biology and taxonomic classification.</title>
        <authorList>
            <person name="Goeker M."/>
        </authorList>
    </citation>
    <scope>NUCLEOTIDE SEQUENCE [LARGE SCALE GENOMIC DNA]</scope>
    <source>
        <strain evidence="2 3">DSM 44290</strain>
    </source>
</reference>
<organism evidence="2 3">
    <name type="scientific">Nocardia pseudobrasiliensis</name>
    <dbReference type="NCBI Taxonomy" id="45979"/>
    <lineage>
        <taxon>Bacteria</taxon>
        <taxon>Bacillati</taxon>
        <taxon>Actinomycetota</taxon>
        <taxon>Actinomycetes</taxon>
        <taxon>Mycobacteriales</taxon>
        <taxon>Nocardiaceae</taxon>
        <taxon>Nocardia</taxon>
    </lineage>
</organism>
<dbReference type="PANTHER" id="PTHR33627:SF1">
    <property type="entry name" value="TRANSPOSASE"/>
    <property type="match status" value="1"/>
</dbReference>
<dbReference type="Pfam" id="PF13546">
    <property type="entry name" value="DDE_5"/>
    <property type="match status" value="1"/>
</dbReference>
<evidence type="ECO:0000259" key="1">
    <source>
        <dbReference type="Pfam" id="PF13546"/>
    </source>
</evidence>
<comment type="caution">
    <text evidence="2">The sequence shown here is derived from an EMBL/GenBank/DDBJ whole genome shotgun (WGS) entry which is preliminary data.</text>
</comment>
<dbReference type="Proteomes" id="UP000254869">
    <property type="component" value="Unassembled WGS sequence"/>
</dbReference>
<accession>A0A370I956</accession>
<feature type="domain" description="Transposase IS701-like DDE" evidence="1">
    <location>
        <begin position="21"/>
        <end position="189"/>
    </location>
</feature>
<dbReference type="InterPro" id="IPR038721">
    <property type="entry name" value="IS701-like_DDE_dom"/>
</dbReference>
<protein>
    <submittedName>
        <fullName evidence="2">SRSO17 transposase</fullName>
    </submittedName>
</protein>
<evidence type="ECO:0000313" key="2">
    <source>
        <dbReference type="EMBL" id="RDI67253.1"/>
    </source>
</evidence>
<dbReference type="RefSeq" id="WP_068007844.1">
    <property type="nucleotide sequence ID" value="NZ_QQBC01000003.1"/>
</dbReference>
<name>A0A370I956_9NOCA</name>
<sequence length="383" mass="42569">MSDFDAEESADSLQTFTDEIFGYLPRADQRRWARVYLQGLIRVAGKKSIGRMACAAASSPTAAHGLRQFVNSSPWEWMPARRALARLVLERADPTAWYVSTCAIPKRGNHSVGVRRQFVAEDGRVLNCQLAAVLFLATDRVLIPVDWRLLLDERWFADDRRRRARIPASVRPQGLWAHLLDFVDDTVTSLPGGSLPLVADIRDLGGEARAEDLIGRAQPFLLEISPTHPVGLSDRGASVTAQQLLSRPSRELTVVRAKGPDASSRVLRSTTVTPPRTLARPFPGGGGYRLVSEHVADGRPARYWITHRIGQPVEQTLTLIAQRSCVGNLVSELQTTFGMSDFEGRSYPGWHHHMTLVSVAYAYSRISRSVRRSTHATEIRSKC</sequence>
<dbReference type="PANTHER" id="PTHR33627">
    <property type="entry name" value="TRANSPOSASE"/>
    <property type="match status" value="1"/>
</dbReference>
<dbReference type="EMBL" id="QQBC01000003">
    <property type="protein sequence ID" value="RDI67253.1"/>
    <property type="molecule type" value="Genomic_DNA"/>
</dbReference>
<dbReference type="AlphaFoldDB" id="A0A370I956"/>
<dbReference type="InterPro" id="IPR039365">
    <property type="entry name" value="IS701-like"/>
</dbReference>
<proteinExistence type="predicted"/>
<keyword evidence="3" id="KW-1185">Reference proteome</keyword>
<gene>
    <name evidence="2" type="ORF">DFR76_103324</name>
</gene>
<evidence type="ECO:0000313" key="3">
    <source>
        <dbReference type="Proteomes" id="UP000254869"/>
    </source>
</evidence>
<dbReference type="STRING" id="1210086.GCA_001613105_07366"/>